<dbReference type="RefSeq" id="WP_147430103.1">
    <property type="nucleotide sequence ID" value="NZ_RBKS01000001.1"/>
</dbReference>
<evidence type="ECO:0000313" key="2">
    <source>
        <dbReference type="Proteomes" id="UP000280008"/>
    </source>
</evidence>
<name>A0A495IFM1_9MICO</name>
<dbReference type="OrthoDB" id="5020839at2"/>
<dbReference type="AlphaFoldDB" id="A0A495IFM1"/>
<reference evidence="1 2" key="1">
    <citation type="submission" date="2018-10" db="EMBL/GenBank/DDBJ databases">
        <title>Sequencing the genomes of 1000 actinobacteria strains.</title>
        <authorList>
            <person name="Klenk H.-P."/>
        </authorList>
    </citation>
    <scope>NUCLEOTIDE SEQUENCE [LARGE SCALE GENOMIC DNA]</scope>
    <source>
        <strain evidence="1 2">DSM 17894</strain>
    </source>
</reference>
<protein>
    <submittedName>
        <fullName evidence="1">Uncharacterized protein</fullName>
    </submittedName>
</protein>
<sequence length="72" mass="8236">MLDETRPGAWLVRAGAGEPPEAFVERFTRGYKLSSWSLVESERRDLGVYMSAELAETAWWRRRESSSRSPSS</sequence>
<evidence type="ECO:0000313" key="1">
    <source>
        <dbReference type="EMBL" id="RKR74218.1"/>
    </source>
</evidence>
<dbReference type="EMBL" id="RBKS01000001">
    <property type="protein sequence ID" value="RKR74218.1"/>
    <property type="molecule type" value="Genomic_DNA"/>
</dbReference>
<proteinExistence type="predicted"/>
<comment type="caution">
    <text evidence="1">The sequence shown here is derived from an EMBL/GenBank/DDBJ whole genome shotgun (WGS) entry which is preliminary data.</text>
</comment>
<gene>
    <name evidence="1" type="ORF">C8E83_1326</name>
</gene>
<keyword evidence="2" id="KW-1185">Reference proteome</keyword>
<accession>A0A495IFM1</accession>
<organism evidence="1 2">
    <name type="scientific">Frondihabitans australicus</name>
    <dbReference type="NCBI Taxonomy" id="386892"/>
    <lineage>
        <taxon>Bacteria</taxon>
        <taxon>Bacillati</taxon>
        <taxon>Actinomycetota</taxon>
        <taxon>Actinomycetes</taxon>
        <taxon>Micrococcales</taxon>
        <taxon>Microbacteriaceae</taxon>
        <taxon>Frondihabitans</taxon>
    </lineage>
</organism>
<dbReference type="Proteomes" id="UP000280008">
    <property type="component" value="Unassembled WGS sequence"/>
</dbReference>